<feature type="compositionally biased region" description="Acidic residues" evidence="1">
    <location>
        <begin position="20"/>
        <end position="36"/>
    </location>
</feature>
<reference evidence="2 3" key="1">
    <citation type="journal article" date="2015" name="Genome Biol. Evol.">
        <title>Comparative Genomics of a Bacterivorous Green Alga Reveals Evolutionary Causalities and Consequences of Phago-Mixotrophic Mode of Nutrition.</title>
        <authorList>
            <person name="Burns J.A."/>
            <person name="Paasch A."/>
            <person name="Narechania A."/>
            <person name="Kim E."/>
        </authorList>
    </citation>
    <scope>NUCLEOTIDE SEQUENCE [LARGE SCALE GENOMIC DNA]</scope>
    <source>
        <strain evidence="2 3">PLY_AMNH</strain>
    </source>
</reference>
<evidence type="ECO:0000256" key="1">
    <source>
        <dbReference type="SAM" id="MobiDB-lite"/>
    </source>
</evidence>
<name>A0AAE0EZV1_9CHLO</name>
<organism evidence="2 3">
    <name type="scientific">Cymbomonas tetramitiformis</name>
    <dbReference type="NCBI Taxonomy" id="36881"/>
    <lineage>
        <taxon>Eukaryota</taxon>
        <taxon>Viridiplantae</taxon>
        <taxon>Chlorophyta</taxon>
        <taxon>Pyramimonadophyceae</taxon>
        <taxon>Pyramimonadales</taxon>
        <taxon>Pyramimonadaceae</taxon>
        <taxon>Cymbomonas</taxon>
    </lineage>
</organism>
<protein>
    <submittedName>
        <fullName evidence="2">Uncharacterized protein</fullName>
    </submittedName>
</protein>
<sequence length="417" mass="43926">MADAIEKLREAQNIFQGELENPDALEAEDGDWDDDISESRNSASLSAVQSTSNSVAPSLVQSSRDSQRMSVLKPRASTSQDSGRLSSGLDFTSTPEKIRLPGRLLREISVDEVRASSLSPGVAKVSTPGATNSLTGCIRQVFSRCAALRLDLSSPLESLPACEVREIISVCISASGAFKAAAIQLSGDVDPLVAIEEAERYIFRIVAGLFCPEDAAEQLLEEERCKRVQATSAAQPLHESSLAALPAQDPEHAARTLSGGASTAQESISTRTAVTSAQLASTSGNDTTKAGGHGLQPIPVQSVNELAARRSHDDEEQPRSKLGLPVAVTAHACEPVPISESFLLTTSDCDPRWAGMVANAKAEGGGKPSCILAFKASKTGTTDAILALLSRGEARGEVRARTREGRLMVGRRGRAPG</sequence>
<feature type="compositionally biased region" description="Polar residues" evidence="1">
    <location>
        <begin position="39"/>
        <end position="64"/>
    </location>
</feature>
<evidence type="ECO:0000313" key="2">
    <source>
        <dbReference type="EMBL" id="KAK3245155.1"/>
    </source>
</evidence>
<feature type="region of interest" description="Disordered" evidence="1">
    <location>
        <begin position="14"/>
        <end position="94"/>
    </location>
</feature>
<feature type="compositionally biased region" description="Polar residues" evidence="1">
    <location>
        <begin position="259"/>
        <end position="288"/>
    </location>
</feature>
<dbReference type="Proteomes" id="UP001190700">
    <property type="component" value="Unassembled WGS sequence"/>
</dbReference>
<feature type="compositionally biased region" description="Polar residues" evidence="1">
    <location>
        <begin position="76"/>
        <end position="94"/>
    </location>
</feature>
<feature type="region of interest" description="Disordered" evidence="1">
    <location>
        <begin position="247"/>
        <end position="299"/>
    </location>
</feature>
<dbReference type="AlphaFoldDB" id="A0AAE0EZV1"/>
<accession>A0AAE0EZV1</accession>
<proteinExistence type="predicted"/>
<gene>
    <name evidence="2" type="ORF">CYMTET_45260</name>
</gene>
<dbReference type="EMBL" id="LGRX02030965">
    <property type="protein sequence ID" value="KAK3245155.1"/>
    <property type="molecule type" value="Genomic_DNA"/>
</dbReference>
<keyword evidence="3" id="KW-1185">Reference proteome</keyword>
<evidence type="ECO:0000313" key="3">
    <source>
        <dbReference type="Proteomes" id="UP001190700"/>
    </source>
</evidence>
<comment type="caution">
    <text evidence="2">The sequence shown here is derived from an EMBL/GenBank/DDBJ whole genome shotgun (WGS) entry which is preliminary data.</text>
</comment>